<proteinExistence type="predicted"/>
<comment type="caution">
    <text evidence="1">The sequence shown here is derived from an EMBL/GenBank/DDBJ whole genome shotgun (WGS) entry which is preliminary data.</text>
</comment>
<keyword evidence="2" id="KW-1185">Reference proteome</keyword>
<evidence type="ECO:0000313" key="2">
    <source>
        <dbReference type="Proteomes" id="UP000245647"/>
    </source>
</evidence>
<sequence length="64" mass="7477">MPILKNSQVVKVALEVGRYFLGGKWQDLYRDVLSEAERAKRQAGFARLKVYLMGRTQEFLIEKM</sequence>
<protein>
    <submittedName>
        <fullName evidence="1">Uncharacterized protein</fullName>
    </submittedName>
</protein>
<gene>
    <name evidence="1" type="ORF">DDR33_15365</name>
</gene>
<reference evidence="1 2" key="1">
    <citation type="submission" date="2018-04" db="EMBL/GenBank/DDBJ databases">
        <title>Pedobacter chongqingensis sp. nov., isolated from a rottenly hemp rope.</title>
        <authorList>
            <person name="Cai Y."/>
        </authorList>
    </citation>
    <scope>NUCLEOTIDE SEQUENCE [LARGE SCALE GENOMIC DNA]</scope>
    <source>
        <strain evidence="1 2">FJ4-8</strain>
    </source>
</reference>
<dbReference type="Proteomes" id="UP000245647">
    <property type="component" value="Unassembled WGS sequence"/>
</dbReference>
<name>A0A2U2PEG3_9SPHI</name>
<evidence type="ECO:0000313" key="1">
    <source>
        <dbReference type="EMBL" id="PWG79788.1"/>
    </source>
</evidence>
<organism evidence="1 2">
    <name type="scientific">Pararcticibacter amylolyticus</name>
    <dbReference type="NCBI Taxonomy" id="2173175"/>
    <lineage>
        <taxon>Bacteria</taxon>
        <taxon>Pseudomonadati</taxon>
        <taxon>Bacteroidota</taxon>
        <taxon>Sphingobacteriia</taxon>
        <taxon>Sphingobacteriales</taxon>
        <taxon>Sphingobacteriaceae</taxon>
        <taxon>Pararcticibacter</taxon>
    </lineage>
</organism>
<dbReference type="AlphaFoldDB" id="A0A2U2PEG3"/>
<dbReference type="RefSeq" id="WP_109416686.1">
    <property type="nucleotide sequence ID" value="NZ_QEAS01000012.1"/>
</dbReference>
<accession>A0A2U2PEG3</accession>
<dbReference type="EMBL" id="QEAS01000012">
    <property type="protein sequence ID" value="PWG79788.1"/>
    <property type="molecule type" value="Genomic_DNA"/>
</dbReference>